<comment type="caution">
    <text evidence="2">The sequence shown here is derived from an EMBL/GenBank/DDBJ whole genome shotgun (WGS) entry which is preliminary data.</text>
</comment>
<keyword evidence="1" id="KW-0812">Transmembrane</keyword>
<accession>A0A1Y1SDQ1</accession>
<dbReference type="PANTHER" id="PTHR31876">
    <property type="entry name" value="COV-LIKE PROTEIN 1"/>
    <property type="match status" value="1"/>
</dbReference>
<dbReference type="Pfam" id="PF04367">
    <property type="entry name" value="DUF502"/>
    <property type="match status" value="1"/>
</dbReference>
<protein>
    <recommendedName>
        <fullName evidence="4">DUF502 domain-containing protein</fullName>
    </recommendedName>
</protein>
<feature type="transmembrane region" description="Helical" evidence="1">
    <location>
        <begin position="58"/>
        <end position="79"/>
    </location>
</feature>
<keyword evidence="1" id="KW-1133">Transmembrane helix</keyword>
<sequence>MKITSLMRRWLIAGLLVWLPLVATLLVLRLVVELLDKSLVLLPPPWRPENLLGVDVPGLGIVLSLIIVLGTGATVANIIGRRVVEVTEAALERIPLVRSVYGGVKKLTGAVMSGDSQTFRKVLLVQYPRRDCWTLAFQTADPARSVSDKAGDVVTVYVPTTPNPTSGFVVFLPRADVQELDMSIEDALQLIMTLGVVTPEKAALEARAAKS</sequence>
<dbReference type="InterPro" id="IPR007462">
    <property type="entry name" value="COV1-like"/>
</dbReference>
<organism evidence="2 3">
    <name type="scientific">Oceanococcus atlanticus</name>
    <dbReference type="NCBI Taxonomy" id="1317117"/>
    <lineage>
        <taxon>Bacteria</taxon>
        <taxon>Pseudomonadati</taxon>
        <taxon>Pseudomonadota</taxon>
        <taxon>Gammaproteobacteria</taxon>
        <taxon>Chromatiales</taxon>
        <taxon>Oceanococcaceae</taxon>
        <taxon>Oceanococcus</taxon>
    </lineage>
</organism>
<evidence type="ECO:0008006" key="4">
    <source>
        <dbReference type="Google" id="ProtNLM"/>
    </source>
</evidence>
<dbReference type="PANTHER" id="PTHR31876:SF26">
    <property type="entry name" value="PROTEIN LIKE COV 2"/>
    <property type="match status" value="1"/>
</dbReference>
<evidence type="ECO:0000256" key="1">
    <source>
        <dbReference type="SAM" id="Phobius"/>
    </source>
</evidence>
<name>A0A1Y1SDQ1_9GAMM</name>
<keyword evidence="1" id="KW-0472">Membrane</keyword>
<evidence type="ECO:0000313" key="2">
    <source>
        <dbReference type="EMBL" id="ORE86324.1"/>
    </source>
</evidence>
<gene>
    <name evidence="2" type="ORF">ATO7_13543</name>
</gene>
<dbReference type="EMBL" id="AQQV01000003">
    <property type="protein sequence ID" value="ORE86324.1"/>
    <property type="molecule type" value="Genomic_DNA"/>
</dbReference>
<dbReference type="Proteomes" id="UP000192342">
    <property type="component" value="Unassembled WGS sequence"/>
</dbReference>
<dbReference type="AlphaFoldDB" id="A0A1Y1SDQ1"/>
<keyword evidence="3" id="KW-1185">Reference proteome</keyword>
<reference evidence="2 3" key="1">
    <citation type="submission" date="2013-04" db="EMBL/GenBank/DDBJ databases">
        <title>Oceanococcus atlanticus 22II-S10r2 Genome Sequencing.</title>
        <authorList>
            <person name="Lai Q."/>
            <person name="Li G."/>
            <person name="Shao Z."/>
        </authorList>
    </citation>
    <scope>NUCLEOTIDE SEQUENCE [LARGE SCALE GENOMIC DNA]</scope>
    <source>
        <strain evidence="2 3">22II-S10r2</strain>
    </source>
</reference>
<dbReference type="STRING" id="1317117.ATO7_13543"/>
<proteinExistence type="predicted"/>
<evidence type="ECO:0000313" key="3">
    <source>
        <dbReference type="Proteomes" id="UP000192342"/>
    </source>
</evidence>